<dbReference type="GO" id="GO:0071111">
    <property type="term" value="F:cyclic-guanylate-specific phosphodiesterase activity"/>
    <property type="evidence" value="ECO:0007669"/>
    <property type="project" value="InterPro"/>
</dbReference>
<dbReference type="eggNOG" id="COG2199">
    <property type="taxonomic scope" value="Bacteria"/>
</dbReference>
<sequence>MTSISPAANPSSGADASQAVNAPADRPQAPQVQAPQVSEILAALGRAAFVWDIASDAITWTDEARSIFQDIDPALLATGAGFASLIEPSGSIRADILLATPPARRHGEGVPYRIEYGVRASASAPMLWIEESGCWFADADGKAVRAEGIVRLENERRARDEQLIRLSRDDALTGELNRTHLTAALAEAIEEAARYRSSFAFMMVGIDHLARINDAFGFDVADEVIGDVARRIRARLRSGDVLGRFSGNKFGVILKNCTVDDMSVAAERLLAGIRDEIVPTRSGPVSVTASIGAVLAPRYARNADEAINRAQEILEAAKSRRSGSFAVWRPSVERDAQRRINIRVTDEIVTALNERRIVTAFEPVVDARTREPAFYECLVRMHQQDGQVLLAPDVVPVAEKLGLIRLVDHRVLELVIAELAEAPGVRLSLNISPETTMDADWWAAIESLMGAHPGVAERLIVEITETVAIQDIDDVREFVTRLKTFGSRIAIDDFGAGYTSFRNLRKLGVDIVKIDGAFVQNLARSSDDRAFVQTLIDLARRLDIRTVAEWVQDEQSAVMLRDWGCDYIQGRLIGLASPERPWSGPEAIPAAR</sequence>
<dbReference type="NCBIfam" id="TIGR00254">
    <property type="entry name" value="GGDEF"/>
    <property type="match status" value="1"/>
</dbReference>
<reference evidence="4 5" key="1">
    <citation type="submission" date="2006-03" db="EMBL/GenBank/DDBJ databases">
        <title>Complete sequence of chromosome of Nitrobacter hamburgensis X14.</title>
        <authorList>
            <consortium name="US DOE Joint Genome Institute"/>
            <person name="Copeland A."/>
            <person name="Lucas S."/>
            <person name="Lapidus A."/>
            <person name="Barry K."/>
            <person name="Detter J.C."/>
            <person name="Glavina del Rio T."/>
            <person name="Hammon N."/>
            <person name="Israni S."/>
            <person name="Dalin E."/>
            <person name="Tice H."/>
            <person name="Pitluck S."/>
            <person name="Chain P."/>
            <person name="Malfatti S."/>
            <person name="Shin M."/>
            <person name="Vergez L."/>
            <person name="Schmutz J."/>
            <person name="Larimer F."/>
            <person name="Land M."/>
            <person name="Hauser L."/>
            <person name="Kyrpides N."/>
            <person name="Ivanova N."/>
            <person name="Ward B."/>
            <person name="Arp D."/>
            <person name="Klotz M."/>
            <person name="Stein L."/>
            <person name="O'Mullan G."/>
            <person name="Starkenburg S."/>
            <person name="Sayavedra L."/>
            <person name="Poret-Peterson A.T."/>
            <person name="Gentry M.E."/>
            <person name="Bruce D."/>
            <person name="Richardson P."/>
        </authorList>
    </citation>
    <scope>NUCLEOTIDE SEQUENCE [LARGE SCALE GENOMIC DNA]</scope>
    <source>
        <strain evidence="5">DSM 10229 / NCIMB 13809 / X14</strain>
    </source>
</reference>
<dbReference type="InterPro" id="IPR029787">
    <property type="entry name" value="Nucleotide_cyclase"/>
</dbReference>
<dbReference type="Gene3D" id="3.30.70.270">
    <property type="match status" value="1"/>
</dbReference>
<dbReference type="CDD" id="cd01948">
    <property type="entry name" value="EAL"/>
    <property type="match status" value="1"/>
</dbReference>
<dbReference type="InterPro" id="IPR035919">
    <property type="entry name" value="EAL_sf"/>
</dbReference>
<dbReference type="SUPFAM" id="SSF141868">
    <property type="entry name" value="EAL domain-like"/>
    <property type="match status" value="1"/>
</dbReference>
<dbReference type="Pfam" id="PF00990">
    <property type="entry name" value="GGDEF"/>
    <property type="match status" value="1"/>
</dbReference>
<dbReference type="Gene3D" id="3.20.20.450">
    <property type="entry name" value="EAL domain"/>
    <property type="match status" value="1"/>
</dbReference>
<dbReference type="RefSeq" id="WP_011509220.1">
    <property type="nucleotide sequence ID" value="NC_007964.1"/>
</dbReference>
<dbReference type="PANTHER" id="PTHR33121">
    <property type="entry name" value="CYCLIC DI-GMP PHOSPHODIESTERASE PDEF"/>
    <property type="match status" value="1"/>
</dbReference>
<keyword evidence="5" id="KW-1185">Reference proteome</keyword>
<dbReference type="STRING" id="323097.Nham_0628"/>
<dbReference type="PROSITE" id="PS50883">
    <property type="entry name" value="EAL"/>
    <property type="match status" value="1"/>
</dbReference>
<feature type="domain" description="GGDEF" evidence="3">
    <location>
        <begin position="197"/>
        <end position="330"/>
    </location>
</feature>
<dbReference type="EMBL" id="CP000319">
    <property type="protein sequence ID" value="ABE61516.1"/>
    <property type="molecule type" value="Genomic_DNA"/>
</dbReference>
<feature type="domain" description="EAL" evidence="2">
    <location>
        <begin position="341"/>
        <end position="590"/>
    </location>
</feature>
<dbReference type="SUPFAM" id="SSF55073">
    <property type="entry name" value="Nucleotide cyclase"/>
    <property type="match status" value="1"/>
</dbReference>
<feature type="region of interest" description="Disordered" evidence="1">
    <location>
        <begin position="1"/>
        <end position="33"/>
    </location>
</feature>
<evidence type="ECO:0000259" key="2">
    <source>
        <dbReference type="PROSITE" id="PS50883"/>
    </source>
</evidence>
<proteinExistence type="predicted"/>
<dbReference type="Gene3D" id="3.30.450.20">
    <property type="entry name" value="PAS domain"/>
    <property type="match status" value="1"/>
</dbReference>
<feature type="compositionally biased region" description="Low complexity" evidence="1">
    <location>
        <begin position="22"/>
        <end position="33"/>
    </location>
</feature>
<dbReference type="InterPro" id="IPR043128">
    <property type="entry name" value="Rev_trsase/Diguanyl_cyclase"/>
</dbReference>
<feature type="compositionally biased region" description="Polar residues" evidence="1">
    <location>
        <begin position="1"/>
        <end position="20"/>
    </location>
</feature>
<organism evidence="4 5">
    <name type="scientific">Nitrobacter hamburgensis (strain DSM 10229 / NCIMB 13809 / X14)</name>
    <dbReference type="NCBI Taxonomy" id="323097"/>
    <lineage>
        <taxon>Bacteria</taxon>
        <taxon>Pseudomonadati</taxon>
        <taxon>Pseudomonadota</taxon>
        <taxon>Alphaproteobacteria</taxon>
        <taxon>Hyphomicrobiales</taxon>
        <taxon>Nitrobacteraceae</taxon>
        <taxon>Nitrobacter</taxon>
    </lineage>
</organism>
<dbReference type="SMART" id="SM00267">
    <property type="entry name" value="GGDEF"/>
    <property type="match status" value="1"/>
</dbReference>
<dbReference type="HOGENOM" id="CLU_000445_70_50_5"/>
<dbReference type="InterPro" id="IPR001633">
    <property type="entry name" value="EAL_dom"/>
</dbReference>
<dbReference type="eggNOG" id="COG2200">
    <property type="taxonomic scope" value="Bacteria"/>
</dbReference>
<protein>
    <submittedName>
        <fullName evidence="4">Diguanylate cyclase/phosphodiesterase</fullName>
    </submittedName>
</protein>
<dbReference type="KEGG" id="nha:Nham_0628"/>
<evidence type="ECO:0000313" key="4">
    <source>
        <dbReference type="EMBL" id="ABE61516.1"/>
    </source>
</evidence>
<dbReference type="Proteomes" id="UP000001953">
    <property type="component" value="Chromosome"/>
</dbReference>
<dbReference type="CDD" id="cd01949">
    <property type="entry name" value="GGDEF"/>
    <property type="match status" value="1"/>
</dbReference>
<dbReference type="InterPro" id="IPR050706">
    <property type="entry name" value="Cyclic-di-GMP_PDE-like"/>
</dbReference>
<gene>
    <name evidence="4" type="ordered locus">Nham_0628</name>
</gene>
<dbReference type="InterPro" id="IPR000160">
    <property type="entry name" value="GGDEF_dom"/>
</dbReference>
<dbReference type="Pfam" id="PF00563">
    <property type="entry name" value="EAL"/>
    <property type="match status" value="1"/>
</dbReference>
<dbReference type="SMART" id="SM00052">
    <property type="entry name" value="EAL"/>
    <property type="match status" value="1"/>
</dbReference>
<evidence type="ECO:0000313" key="5">
    <source>
        <dbReference type="Proteomes" id="UP000001953"/>
    </source>
</evidence>
<name>Q1QQI1_NITHX</name>
<evidence type="ECO:0000259" key="3">
    <source>
        <dbReference type="PROSITE" id="PS50887"/>
    </source>
</evidence>
<evidence type="ECO:0000256" key="1">
    <source>
        <dbReference type="SAM" id="MobiDB-lite"/>
    </source>
</evidence>
<dbReference type="PANTHER" id="PTHR33121:SF79">
    <property type="entry name" value="CYCLIC DI-GMP PHOSPHODIESTERASE PDED-RELATED"/>
    <property type="match status" value="1"/>
</dbReference>
<accession>Q1QQI1</accession>
<dbReference type="AlphaFoldDB" id="Q1QQI1"/>
<dbReference type="PROSITE" id="PS50887">
    <property type="entry name" value="GGDEF"/>
    <property type="match status" value="1"/>
</dbReference>